<keyword evidence="1" id="KW-0472">Membrane</keyword>
<feature type="transmembrane region" description="Helical" evidence="1">
    <location>
        <begin position="137"/>
        <end position="160"/>
    </location>
</feature>
<feature type="transmembrane region" description="Helical" evidence="1">
    <location>
        <begin position="111"/>
        <end position="131"/>
    </location>
</feature>
<accession>A0ABR6WS90</accession>
<protein>
    <recommendedName>
        <fullName evidence="4">Zinc-ribbon domain-containing protein</fullName>
    </recommendedName>
</protein>
<evidence type="ECO:0000256" key="1">
    <source>
        <dbReference type="SAM" id="Phobius"/>
    </source>
</evidence>
<feature type="transmembrane region" description="Helical" evidence="1">
    <location>
        <begin position="203"/>
        <end position="222"/>
    </location>
</feature>
<dbReference type="EMBL" id="WJBC01000003">
    <property type="protein sequence ID" value="MBC3803426.1"/>
    <property type="molecule type" value="Genomic_DNA"/>
</dbReference>
<keyword evidence="1" id="KW-0812">Transmembrane</keyword>
<keyword evidence="3" id="KW-1185">Reference proteome</keyword>
<keyword evidence="1" id="KW-1133">Transmembrane helix</keyword>
<feature type="transmembrane region" description="Helical" evidence="1">
    <location>
        <begin position="85"/>
        <end position="104"/>
    </location>
</feature>
<reference evidence="2 3" key="1">
    <citation type="journal article" date="2020" name="mSystems">
        <title>Defining Genomic and Predicted Metabolic Features of the Acetobacterium Genus.</title>
        <authorList>
            <person name="Ross D.E."/>
            <person name="Marshall C.W."/>
            <person name="Gulliver D."/>
            <person name="May H.D."/>
            <person name="Norman R.S."/>
        </authorList>
    </citation>
    <scope>NUCLEOTIDE SEQUENCE [LARGE SCALE GENOMIC DNA]</scope>
    <source>
        <strain evidence="2 3">DSM 8238</strain>
    </source>
</reference>
<proteinExistence type="predicted"/>
<gene>
    <name evidence="2" type="ORF">GH808_03125</name>
</gene>
<organism evidence="2 3">
    <name type="scientific">Acetobacterium fimetarium</name>
    <dbReference type="NCBI Taxonomy" id="52691"/>
    <lineage>
        <taxon>Bacteria</taxon>
        <taxon>Bacillati</taxon>
        <taxon>Bacillota</taxon>
        <taxon>Clostridia</taxon>
        <taxon>Eubacteriales</taxon>
        <taxon>Eubacteriaceae</taxon>
        <taxon>Acetobacterium</taxon>
    </lineage>
</organism>
<name>A0ABR6WS90_9FIRM</name>
<comment type="caution">
    <text evidence="2">The sequence shown here is derived from an EMBL/GenBank/DDBJ whole genome shotgun (WGS) entry which is preliminary data.</text>
</comment>
<sequence length="239" mass="27349">MAYCPKCGVEVEHGVKKCPLCDFPIPDLDEADEQENSKYPQAINTYSEDHLGKKNLAFFSIGIIALSMVAIIGVVYMVYPWNHVLLKYIALSIISVFVIVFFAMNYLKPNYNFWGAYITVVITCYCIYRIGETQNGWFLNYALPIATLVYVGISLFRFVYHHTRHKSKFVFIPTNLIIFIIIMAIGLDGIISLNTQGWLHLTWSLIVAASGSCIIVILQTIYHRIPEKTRKIIEKKMHL</sequence>
<evidence type="ECO:0000313" key="3">
    <source>
        <dbReference type="Proteomes" id="UP000603234"/>
    </source>
</evidence>
<evidence type="ECO:0008006" key="4">
    <source>
        <dbReference type="Google" id="ProtNLM"/>
    </source>
</evidence>
<feature type="transmembrane region" description="Helical" evidence="1">
    <location>
        <begin position="56"/>
        <end position="79"/>
    </location>
</feature>
<evidence type="ECO:0000313" key="2">
    <source>
        <dbReference type="EMBL" id="MBC3803426.1"/>
    </source>
</evidence>
<dbReference type="Proteomes" id="UP000603234">
    <property type="component" value="Unassembled WGS sequence"/>
</dbReference>
<dbReference type="RefSeq" id="WP_186841339.1">
    <property type="nucleotide sequence ID" value="NZ_WJBC01000003.1"/>
</dbReference>
<feature type="transmembrane region" description="Helical" evidence="1">
    <location>
        <begin position="169"/>
        <end position="191"/>
    </location>
</feature>